<evidence type="ECO:0000256" key="5">
    <source>
        <dbReference type="ARBA" id="ARBA00022553"/>
    </source>
</evidence>
<dbReference type="PANTHER" id="PTHR11596">
    <property type="entry name" value="ALKALINE PHOSPHATASE"/>
    <property type="match status" value="1"/>
</dbReference>
<keyword evidence="12" id="KW-0325">Glycoprotein</keyword>
<comment type="cofactor">
    <cofactor evidence="15">
        <name>Mg(2+)</name>
        <dbReference type="ChEBI" id="CHEBI:18420"/>
    </cofactor>
    <text evidence="15">Binds 1 Mg(2+) ion.</text>
</comment>
<evidence type="ECO:0000256" key="7">
    <source>
        <dbReference type="ARBA" id="ARBA00022723"/>
    </source>
</evidence>
<reference evidence="18 19" key="1">
    <citation type="journal article" date="2018" name="Nat. Ecol. Evol.">
        <title>Genomic signatures of mitonuclear coevolution across populations of Tigriopus californicus.</title>
        <authorList>
            <person name="Barreto F.S."/>
            <person name="Watson E.T."/>
            <person name="Lima T.G."/>
            <person name="Willett C.S."/>
            <person name="Edmands S."/>
            <person name="Li W."/>
            <person name="Burton R.S."/>
        </authorList>
    </citation>
    <scope>NUCLEOTIDE SEQUENCE [LARGE SCALE GENOMIC DNA]</scope>
    <source>
        <strain evidence="18 19">San Diego</strain>
    </source>
</reference>
<dbReference type="Proteomes" id="UP000318571">
    <property type="component" value="Chromosome 6"/>
</dbReference>
<dbReference type="PANTHER" id="PTHR11596:SF5">
    <property type="entry name" value="ALKALINE PHOSPHATASE"/>
    <property type="match status" value="1"/>
</dbReference>
<dbReference type="FunFam" id="3.40.720.10:FF:000008">
    <property type="entry name" value="Alkaline phosphatase"/>
    <property type="match status" value="1"/>
</dbReference>
<keyword evidence="11" id="KW-0472">Membrane</keyword>
<feature type="binding site" evidence="15">
    <location>
        <position position="70"/>
    </location>
    <ligand>
        <name>Mg(2+)</name>
        <dbReference type="ChEBI" id="CHEBI:18420"/>
    </ligand>
</feature>
<keyword evidence="9 15" id="KW-0862">Zinc</keyword>
<feature type="binding site" evidence="15">
    <location>
        <position position="471"/>
    </location>
    <ligand>
        <name>Zn(2+)</name>
        <dbReference type="ChEBI" id="CHEBI:29105"/>
        <label>2</label>
    </ligand>
</feature>
<dbReference type="GO" id="GO:0004035">
    <property type="term" value="F:alkaline phosphatase activity"/>
    <property type="evidence" value="ECO:0007669"/>
    <property type="project" value="UniProtKB-EC"/>
</dbReference>
<evidence type="ECO:0000256" key="11">
    <source>
        <dbReference type="ARBA" id="ARBA00023136"/>
    </source>
</evidence>
<keyword evidence="7 15" id="KW-0479">Metal-binding</keyword>
<dbReference type="SMART" id="SM00098">
    <property type="entry name" value="alkPPc"/>
    <property type="match status" value="1"/>
</dbReference>
<organism evidence="18 19">
    <name type="scientific">Tigriopus californicus</name>
    <name type="common">Marine copepod</name>
    <dbReference type="NCBI Taxonomy" id="6832"/>
    <lineage>
        <taxon>Eukaryota</taxon>
        <taxon>Metazoa</taxon>
        <taxon>Ecdysozoa</taxon>
        <taxon>Arthropoda</taxon>
        <taxon>Crustacea</taxon>
        <taxon>Multicrustacea</taxon>
        <taxon>Hexanauplia</taxon>
        <taxon>Copepoda</taxon>
        <taxon>Harpacticoida</taxon>
        <taxon>Harpacticidae</taxon>
        <taxon>Tigriopus</taxon>
    </lineage>
</organism>
<keyword evidence="6" id="KW-0336">GPI-anchor</keyword>
<feature type="binding site" evidence="15">
    <location>
        <position position="185"/>
    </location>
    <ligand>
        <name>Mg(2+)</name>
        <dbReference type="ChEBI" id="CHEBI:18420"/>
    </ligand>
</feature>
<keyword evidence="10 15" id="KW-0460">Magnesium</keyword>
<dbReference type="EMBL" id="VCGU01000002">
    <property type="protein sequence ID" value="TRY79446.1"/>
    <property type="molecule type" value="Genomic_DNA"/>
</dbReference>
<evidence type="ECO:0000256" key="9">
    <source>
        <dbReference type="ARBA" id="ARBA00022833"/>
    </source>
</evidence>
<feature type="binding site" evidence="15">
    <location>
        <position position="349"/>
    </location>
    <ligand>
        <name>Zn(2+)</name>
        <dbReference type="ChEBI" id="CHEBI:29105"/>
        <label>1</label>
    </ligand>
</feature>
<name>A0A553PP45_TIGCA</name>
<dbReference type="AlphaFoldDB" id="A0A553PP45"/>
<keyword evidence="8" id="KW-0378">Hydrolase</keyword>
<keyword evidence="5" id="KW-0597">Phosphoprotein</keyword>
<dbReference type="PRINTS" id="PR00113">
    <property type="entry name" value="ALKPHPHTASE"/>
</dbReference>
<feature type="binding site" evidence="15">
    <location>
        <position position="344"/>
    </location>
    <ligand>
        <name>Mg(2+)</name>
        <dbReference type="ChEBI" id="CHEBI:18420"/>
    </ligand>
</feature>
<keyword evidence="17" id="KW-0732">Signal</keyword>
<dbReference type="GO" id="GO:0046872">
    <property type="term" value="F:metal ion binding"/>
    <property type="evidence" value="ECO:0007669"/>
    <property type="project" value="UniProtKB-KW"/>
</dbReference>
<evidence type="ECO:0000256" key="4">
    <source>
        <dbReference type="ARBA" id="ARBA00022475"/>
    </source>
</evidence>
<dbReference type="CDD" id="cd16012">
    <property type="entry name" value="ALP"/>
    <property type="match status" value="1"/>
</dbReference>
<proteinExistence type="inferred from homology"/>
<keyword evidence="13" id="KW-0449">Lipoprotein</keyword>
<dbReference type="InterPro" id="IPR001952">
    <property type="entry name" value="Alkaline_phosphatase"/>
</dbReference>
<dbReference type="InterPro" id="IPR017850">
    <property type="entry name" value="Alkaline_phosphatase_core_sf"/>
</dbReference>
<dbReference type="OrthoDB" id="5818554at2759"/>
<comment type="subcellular location">
    <subcellularLocation>
        <location evidence="1">Cell membrane</location>
        <topology evidence="1">Lipid-anchor</topology>
        <topology evidence="1">GPI-anchor</topology>
    </subcellularLocation>
</comment>
<keyword evidence="19" id="KW-1185">Reference proteome</keyword>
<evidence type="ECO:0000256" key="12">
    <source>
        <dbReference type="ARBA" id="ARBA00023180"/>
    </source>
</evidence>
<keyword evidence="4" id="KW-1003">Cell membrane</keyword>
<sequence length="561" mass="62849">MKTYSYLALAVFFVIIDRVTPVIFPVPNNEDADFWYEHGKVELAKAEAWAYSLGQREFRRPKNIIIFVGDGMSLSTVTAARILKGQTQYGFSGEETQLLWERFPSLSLIKTYNVDRQVPDSAATASAMFTGVKTNFKTLGFDNSIKSGDPQSQVEARKVDSILTWAQQAGMKTGLVTNSRLTHGTPAALYAHTAHRYWECDAKIPEHHLEGVLDIGSQLVGSSPGLKTNVMFGGGDRALRNPDHSPPEKWSCVRQDGRDLIQEWMSHLEKEKASHRFVSDRESLLGIQKQDNLDHVLGVFAPKHMDYEDKRDNSSSGQPSLKEMTLKAIEVLENNDKGYFLMVENGQIDRAHHEGQANRAMAEVLVLEQVIEATLEQVDLEETLVIVTADHGHTLSISGYPPRGNQIGGLIPNDPLRMKDTYPYTALNYANGPGYVNAFNKNGERVDLSETDTNDMDFLHPSLIPMGSGVHSGHDVGLWATGPMSYFFHTTHEQSYIGHVMAYAICSGPYNQTCRRHLDRLKAIEMRSIDVNESSRLQLPSTFTVFTVVVLLFQDRIHTFR</sequence>
<gene>
    <name evidence="18" type="ORF">TCAL_07551</name>
</gene>
<comment type="caution">
    <text evidence="18">The sequence shown here is derived from an EMBL/GenBank/DDBJ whole genome shotgun (WGS) entry which is preliminary data.</text>
</comment>
<evidence type="ECO:0000256" key="17">
    <source>
        <dbReference type="SAM" id="SignalP"/>
    </source>
</evidence>
<feature type="binding site" evidence="15">
    <location>
        <position position="353"/>
    </location>
    <ligand>
        <name>Zn(2+)</name>
        <dbReference type="ChEBI" id="CHEBI:29105"/>
        <label>1</label>
    </ligand>
</feature>
<comment type="cofactor">
    <cofactor evidence="15">
        <name>Zn(2+)</name>
        <dbReference type="ChEBI" id="CHEBI:29105"/>
    </cofactor>
    <text evidence="15">Binds 2 Zn(2+) ions.</text>
</comment>
<comment type="similarity">
    <text evidence="2 16">Belongs to the alkaline phosphatase family.</text>
</comment>
<evidence type="ECO:0000256" key="2">
    <source>
        <dbReference type="ARBA" id="ARBA00005984"/>
    </source>
</evidence>
<feature type="active site" description="Phosphoserine intermediate" evidence="14">
    <location>
        <position position="121"/>
    </location>
</feature>
<feature type="binding site" evidence="15">
    <location>
        <position position="391"/>
    </location>
    <ligand>
        <name>Zn(2+)</name>
        <dbReference type="ChEBI" id="CHEBI:29105"/>
        <label>2</label>
    </ligand>
</feature>
<feature type="binding site" evidence="15">
    <location>
        <position position="70"/>
    </location>
    <ligand>
        <name>Zn(2+)</name>
        <dbReference type="ChEBI" id="CHEBI:29105"/>
        <label>2</label>
    </ligand>
</feature>
<protein>
    <recommendedName>
        <fullName evidence="3">alkaline phosphatase</fullName>
        <ecNumber evidence="3">3.1.3.1</ecNumber>
    </recommendedName>
</protein>
<dbReference type="EC" id="3.1.3.1" evidence="3"/>
<evidence type="ECO:0000256" key="8">
    <source>
        <dbReference type="ARBA" id="ARBA00022801"/>
    </source>
</evidence>
<dbReference type="Gene3D" id="3.40.720.10">
    <property type="entry name" value="Alkaline Phosphatase, subunit A"/>
    <property type="match status" value="1"/>
</dbReference>
<evidence type="ECO:0000313" key="18">
    <source>
        <dbReference type="EMBL" id="TRY79446.1"/>
    </source>
</evidence>
<evidence type="ECO:0000256" key="1">
    <source>
        <dbReference type="ARBA" id="ARBA00004609"/>
    </source>
</evidence>
<evidence type="ECO:0000256" key="6">
    <source>
        <dbReference type="ARBA" id="ARBA00022622"/>
    </source>
</evidence>
<evidence type="ECO:0000313" key="19">
    <source>
        <dbReference type="Proteomes" id="UP000318571"/>
    </source>
</evidence>
<dbReference type="Pfam" id="PF00245">
    <property type="entry name" value="Alk_phosphatase"/>
    <property type="match status" value="1"/>
</dbReference>
<feature type="binding site" evidence="15">
    <location>
        <position position="390"/>
    </location>
    <ligand>
        <name>Zn(2+)</name>
        <dbReference type="ChEBI" id="CHEBI:29105"/>
        <label>2</label>
    </ligand>
</feature>
<feature type="signal peptide" evidence="17">
    <location>
        <begin position="1"/>
        <end position="21"/>
    </location>
</feature>
<dbReference type="STRING" id="6832.A0A553PP45"/>
<dbReference type="SUPFAM" id="SSF53649">
    <property type="entry name" value="Alkaline phosphatase-like"/>
    <property type="match status" value="1"/>
</dbReference>
<dbReference type="GO" id="GO:0098552">
    <property type="term" value="C:side of membrane"/>
    <property type="evidence" value="ECO:0007669"/>
    <property type="project" value="UniProtKB-KW"/>
</dbReference>
<feature type="chain" id="PRO_5021719733" description="alkaline phosphatase" evidence="17">
    <location>
        <begin position="22"/>
        <end position="561"/>
    </location>
</feature>
<evidence type="ECO:0000256" key="16">
    <source>
        <dbReference type="RuleBase" id="RU003946"/>
    </source>
</evidence>
<evidence type="ECO:0000256" key="3">
    <source>
        <dbReference type="ARBA" id="ARBA00012647"/>
    </source>
</evidence>
<evidence type="ECO:0000256" key="14">
    <source>
        <dbReference type="PIRSR" id="PIRSR601952-1"/>
    </source>
</evidence>
<evidence type="ECO:0000256" key="13">
    <source>
        <dbReference type="ARBA" id="ARBA00023288"/>
    </source>
</evidence>
<evidence type="ECO:0000256" key="10">
    <source>
        <dbReference type="ARBA" id="ARBA00022842"/>
    </source>
</evidence>
<feature type="binding site" evidence="15">
    <location>
        <position position="183"/>
    </location>
    <ligand>
        <name>Mg(2+)</name>
        <dbReference type="ChEBI" id="CHEBI:18420"/>
    </ligand>
</feature>
<dbReference type="GO" id="GO:0005886">
    <property type="term" value="C:plasma membrane"/>
    <property type="evidence" value="ECO:0007669"/>
    <property type="project" value="UniProtKB-SubCell"/>
</dbReference>
<evidence type="ECO:0000256" key="15">
    <source>
        <dbReference type="PIRSR" id="PIRSR601952-2"/>
    </source>
</evidence>
<dbReference type="OMA" id="FFHTTHE"/>
<accession>A0A553PP45</accession>